<feature type="transmembrane region" description="Helical" evidence="2">
    <location>
        <begin position="37"/>
        <end position="54"/>
    </location>
</feature>
<dbReference type="Proteomes" id="UP000198741">
    <property type="component" value="Chromosome I"/>
</dbReference>
<feature type="compositionally biased region" description="Gly residues" evidence="1">
    <location>
        <begin position="103"/>
        <end position="116"/>
    </location>
</feature>
<evidence type="ECO:0000313" key="5">
    <source>
        <dbReference type="Proteomes" id="UP000198741"/>
    </source>
</evidence>
<protein>
    <submittedName>
        <fullName evidence="4">Uncharacterized conserved protein, DUF58 family, contains vWF domain</fullName>
    </submittedName>
</protein>
<name>A0A1H0PE86_9ACTN</name>
<dbReference type="STRING" id="1090615.SAMN04515671_2741"/>
<dbReference type="InterPro" id="IPR002881">
    <property type="entry name" value="DUF58"/>
</dbReference>
<feature type="domain" description="DUF58" evidence="3">
    <location>
        <begin position="197"/>
        <end position="240"/>
    </location>
</feature>
<dbReference type="EMBL" id="LT629710">
    <property type="protein sequence ID" value="SDP03402.1"/>
    <property type="molecule type" value="Genomic_DNA"/>
</dbReference>
<evidence type="ECO:0000256" key="2">
    <source>
        <dbReference type="SAM" id="Phobius"/>
    </source>
</evidence>
<dbReference type="RefSeq" id="WP_090476682.1">
    <property type="nucleotide sequence ID" value="NZ_LT629710.1"/>
</dbReference>
<proteinExistence type="predicted"/>
<keyword evidence="2" id="KW-0812">Transmembrane</keyword>
<dbReference type="AlphaFoldDB" id="A0A1H0PE86"/>
<sequence length="465" mass="50476">MSTPDPGRWRPTAALYRATAFATAAIGLGIAFGRPDIAVLGIPFALLLVLALSVRQPGPGLPRASARVEGEVFGDRPATVATDVVGLDGVQLVTLRTPDQDGAPGGGFGTMAGGADGTLSTRTRTSGWGVMPLARPDLVAAGPDALYVAGPVIGEALRVTVPPAVEKVDGLQLPPIMGGWAGEHRSRRPGQGGDLIDLREFMPGDRLRSIHWRAYARHQRLFVRRTQSDADTEFVLCLDTRFEILPQTRGALTGWQRFRQRTVRSWSRLRLLLSGLIRVAEPMDGRDPSIPRSSIDFTVAAAAAITATQLRAGDRVGVLDLAHVRRHVRMGSGSRHLQRVRYQLALVRGSKLRWMPMPELWGLPSSAVVVLISPMIDDVAMQAGLDAAGRGHQVLVVDALPVHELVAAARTDHFPHAVKEVQLLLAERDVRLDRLRAKGIPVLTWDQGQIATDLAAVMRLRRHRR</sequence>
<dbReference type="PANTHER" id="PTHR33608">
    <property type="entry name" value="BLL2464 PROTEIN"/>
    <property type="match status" value="1"/>
</dbReference>
<dbReference type="Pfam" id="PF01882">
    <property type="entry name" value="DUF58"/>
    <property type="match status" value="1"/>
</dbReference>
<feature type="transmembrane region" description="Helical" evidence="2">
    <location>
        <begin position="12"/>
        <end position="31"/>
    </location>
</feature>
<evidence type="ECO:0000259" key="3">
    <source>
        <dbReference type="Pfam" id="PF01882"/>
    </source>
</evidence>
<evidence type="ECO:0000313" key="4">
    <source>
        <dbReference type="EMBL" id="SDP03402.1"/>
    </source>
</evidence>
<reference evidence="4 5" key="1">
    <citation type="submission" date="2016-10" db="EMBL/GenBank/DDBJ databases">
        <authorList>
            <person name="de Groot N.N."/>
        </authorList>
    </citation>
    <scope>NUCLEOTIDE SEQUENCE [LARGE SCALE GENOMIC DNA]</scope>
    <source>
        <strain evidence="5">P4-7,KCTC 19426,CECT 7604</strain>
    </source>
</reference>
<evidence type="ECO:0000256" key="1">
    <source>
        <dbReference type="SAM" id="MobiDB-lite"/>
    </source>
</evidence>
<accession>A0A1H0PE86</accession>
<gene>
    <name evidence="4" type="ORF">SAMN04515671_2741</name>
</gene>
<keyword evidence="5" id="KW-1185">Reference proteome</keyword>
<feature type="region of interest" description="Disordered" evidence="1">
    <location>
        <begin position="98"/>
        <end position="118"/>
    </location>
</feature>
<dbReference type="OrthoDB" id="9776116at2"/>
<keyword evidence="2" id="KW-0472">Membrane</keyword>
<keyword evidence="2" id="KW-1133">Transmembrane helix</keyword>
<organism evidence="4 5">
    <name type="scientific">Nakamurella panacisegetis</name>
    <dbReference type="NCBI Taxonomy" id="1090615"/>
    <lineage>
        <taxon>Bacteria</taxon>
        <taxon>Bacillati</taxon>
        <taxon>Actinomycetota</taxon>
        <taxon>Actinomycetes</taxon>
        <taxon>Nakamurellales</taxon>
        <taxon>Nakamurellaceae</taxon>
        <taxon>Nakamurella</taxon>
    </lineage>
</organism>
<dbReference type="PANTHER" id="PTHR33608:SF14">
    <property type="entry name" value="POSSIBLE CONSERVED SECRETED PROTEIN"/>
    <property type="match status" value="1"/>
</dbReference>